<keyword evidence="1" id="KW-0378">Hydrolase</keyword>
<dbReference type="OrthoDB" id="9770871at2"/>
<dbReference type="PANTHER" id="PTHR31956">
    <property type="entry name" value="NON-SPECIFIC PHOSPHOLIPASE C4-RELATED"/>
    <property type="match status" value="1"/>
</dbReference>
<dbReference type="InterPro" id="IPR017850">
    <property type="entry name" value="Alkaline_phosphatase_core_sf"/>
</dbReference>
<organism evidence="3 4">
    <name type="scientific">Terriglobus roseus</name>
    <dbReference type="NCBI Taxonomy" id="392734"/>
    <lineage>
        <taxon>Bacteria</taxon>
        <taxon>Pseudomonadati</taxon>
        <taxon>Acidobacteriota</taxon>
        <taxon>Terriglobia</taxon>
        <taxon>Terriglobales</taxon>
        <taxon>Acidobacteriaceae</taxon>
        <taxon>Terriglobus</taxon>
    </lineage>
</organism>
<dbReference type="Pfam" id="PF04185">
    <property type="entry name" value="Phosphoesterase"/>
    <property type="match status" value="1"/>
</dbReference>
<sequence>MVRKACASLLLSSIFVTGCATTPLPSLNAPIVATTSSAAIKHVVVIFGENISFDHYFGTYPNALNLPGETNFTAATGTPTTTNNYVKYPGLLTSNPNMSVANGAAASNPFRLAPGQAVTASQDHNYPDEQAAYNGGKMDQFPLSVGTADSSTIATATGASAVAATKALTMAYFDGNTVTGMWNYAQHYAMNDNSFSTNFGPSTPGAINLVSGQTNGVINGVGLVTGSNVVPDGNGGTTLIADIDPFGDVCSTSSAQGSMSGKNIGDLLNAKGLTWGFFEGGFDLSVTNSNSTTGCGRSSTSTTLTKSGVTAAQPDYVPHHQPFQYYASTANLQHLRPTSVAAIGTTDAANHQYDTHDFTDALAAGNLPAVSFLKAPKFQDAHAGNSNPLDEQTFTVNMINAIQKSSFWSSTAIIIAYDDSDGWYDHANALINGSATIADKINGASTCISATAAKAALAGADGKPAAQGRCGYGTRQPLLVISPWAKKNYVDDTLTDQSSITRFIEDTFLGGTRIGNGSFDSMAGSLLGMFDFSNGAAAPNAAVVTLDPATGKVTSGN</sequence>
<evidence type="ECO:0000313" key="4">
    <source>
        <dbReference type="Proteomes" id="UP000182409"/>
    </source>
</evidence>
<reference evidence="3 4" key="1">
    <citation type="submission" date="2016-10" db="EMBL/GenBank/DDBJ databases">
        <authorList>
            <person name="de Groot N.N."/>
        </authorList>
    </citation>
    <scope>NUCLEOTIDE SEQUENCE [LARGE SCALE GENOMIC DNA]</scope>
    <source>
        <strain evidence="3 4">AB35.6</strain>
    </source>
</reference>
<dbReference type="EMBL" id="FNSD01000001">
    <property type="protein sequence ID" value="SEB95687.1"/>
    <property type="molecule type" value="Genomic_DNA"/>
</dbReference>
<dbReference type="RefSeq" id="WP_074654105.1">
    <property type="nucleotide sequence ID" value="NZ_FNSD01000001.1"/>
</dbReference>
<evidence type="ECO:0000256" key="2">
    <source>
        <dbReference type="SAM" id="SignalP"/>
    </source>
</evidence>
<evidence type="ECO:0000256" key="1">
    <source>
        <dbReference type="ARBA" id="ARBA00022801"/>
    </source>
</evidence>
<dbReference type="PANTHER" id="PTHR31956:SF1">
    <property type="entry name" value="NON-SPECIFIC PHOSPHOLIPASE C1"/>
    <property type="match status" value="1"/>
</dbReference>
<dbReference type="AlphaFoldDB" id="A0A1H4NKB8"/>
<dbReference type="GO" id="GO:0042578">
    <property type="term" value="F:phosphoric ester hydrolase activity"/>
    <property type="evidence" value="ECO:0007669"/>
    <property type="project" value="UniProtKB-ARBA"/>
</dbReference>
<dbReference type="Gene3D" id="3.40.720.10">
    <property type="entry name" value="Alkaline Phosphatase, subunit A"/>
    <property type="match status" value="2"/>
</dbReference>
<evidence type="ECO:0000313" key="3">
    <source>
        <dbReference type="EMBL" id="SEB95687.1"/>
    </source>
</evidence>
<dbReference type="Proteomes" id="UP000182409">
    <property type="component" value="Unassembled WGS sequence"/>
</dbReference>
<protein>
    <submittedName>
        <fullName evidence="3">Phospholipase C</fullName>
    </submittedName>
</protein>
<gene>
    <name evidence="3" type="ORF">SAMN05443244_2279</name>
</gene>
<keyword evidence="2" id="KW-0732">Signal</keyword>
<feature type="signal peptide" evidence="2">
    <location>
        <begin position="1"/>
        <end position="20"/>
    </location>
</feature>
<dbReference type="PROSITE" id="PS51257">
    <property type="entry name" value="PROKAR_LIPOPROTEIN"/>
    <property type="match status" value="1"/>
</dbReference>
<name>A0A1H4NKB8_9BACT</name>
<dbReference type="InterPro" id="IPR007312">
    <property type="entry name" value="Phosphoesterase"/>
</dbReference>
<accession>A0A1H4NKB8</accession>
<dbReference type="CDD" id="cd16013">
    <property type="entry name" value="AcpA"/>
    <property type="match status" value="1"/>
</dbReference>
<feature type="chain" id="PRO_5010194416" evidence="2">
    <location>
        <begin position="21"/>
        <end position="557"/>
    </location>
</feature>
<proteinExistence type="predicted"/>